<dbReference type="Proteomes" id="UP001596108">
    <property type="component" value="Unassembled WGS sequence"/>
</dbReference>
<evidence type="ECO:0000313" key="2">
    <source>
        <dbReference type="EMBL" id="MFC5531676.1"/>
    </source>
</evidence>
<gene>
    <name evidence="2" type="ORF">ACFPQ4_19855</name>
</gene>
<keyword evidence="1" id="KW-1133">Transmembrane helix</keyword>
<dbReference type="InterPro" id="IPR025321">
    <property type="entry name" value="DUF4227"/>
</dbReference>
<organism evidence="2 3">
    <name type="scientific">Cohnella yongneupensis</name>
    <dbReference type="NCBI Taxonomy" id="425006"/>
    <lineage>
        <taxon>Bacteria</taxon>
        <taxon>Bacillati</taxon>
        <taxon>Bacillota</taxon>
        <taxon>Bacilli</taxon>
        <taxon>Bacillales</taxon>
        <taxon>Paenibacillaceae</taxon>
        <taxon>Cohnella</taxon>
    </lineage>
</organism>
<keyword evidence="3" id="KW-1185">Reference proteome</keyword>
<feature type="transmembrane region" description="Helical" evidence="1">
    <location>
        <begin position="12"/>
        <end position="32"/>
    </location>
</feature>
<sequence length="77" mass="9128">MQGSLSKWWERLQFTLLFVVLTLFVHHFFSLFHDWLRPRDPYKVPEGKAEKVFKSGEGNDPSGSPGDRLRLFYWLGE</sequence>
<evidence type="ECO:0000256" key="1">
    <source>
        <dbReference type="SAM" id="Phobius"/>
    </source>
</evidence>
<proteinExistence type="predicted"/>
<keyword evidence="1" id="KW-0472">Membrane</keyword>
<name>A0ABW0R365_9BACL</name>
<protein>
    <submittedName>
        <fullName evidence="2">DUF4227 family protein</fullName>
    </submittedName>
</protein>
<reference evidence="3" key="1">
    <citation type="journal article" date="2019" name="Int. J. Syst. Evol. Microbiol.">
        <title>The Global Catalogue of Microorganisms (GCM) 10K type strain sequencing project: providing services to taxonomists for standard genome sequencing and annotation.</title>
        <authorList>
            <consortium name="The Broad Institute Genomics Platform"/>
            <consortium name="The Broad Institute Genome Sequencing Center for Infectious Disease"/>
            <person name="Wu L."/>
            <person name="Ma J."/>
        </authorList>
    </citation>
    <scope>NUCLEOTIDE SEQUENCE [LARGE SCALE GENOMIC DNA]</scope>
    <source>
        <strain evidence="3">CGMCC 1.18578</strain>
    </source>
</reference>
<dbReference type="RefSeq" id="WP_378113642.1">
    <property type="nucleotide sequence ID" value="NZ_JBHSNC010000056.1"/>
</dbReference>
<dbReference type="EMBL" id="JBHSNC010000056">
    <property type="protein sequence ID" value="MFC5531676.1"/>
    <property type="molecule type" value="Genomic_DNA"/>
</dbReference>
<accession>A0ABW0R365</accession>
<dbReference type="Pfam" id="PF14004">
    <property type="entry name" value="DUF4227"/>
    <property type="match status" value="1"/>
</dbReference>
<evidence type="ECO:0000313" key="3">
    <source>
        <dbReference type="Proteomes" id="UP001596108"/>
    </source>
</evidence>
<keyword evidence="1" id="KW-0812">Transmembrane</keyword>
<comment type="caution">
    <text evidence="2">The sequence shown here is derived from an EMBL/GenBank/DDBJ whole genome shotgun (WGS) entry which is preliminary data.</text>
</comment>